<feature type="transmembrane region" description="Helical" evidence="9">
    <location>
        <begin position="40"/>
        <end position="62"/>
    </location>
</feature>
<evidence type="ECO:0000256" key="8">
    <source>
        <dbReference type="SAM" id="MobiDB-lite"/>
    </source>
</evidence>
<feature type="transmembrane region" description="Helical" evidence="9">
    <location>
        <begin position="310"/>
        <end position="330"/>
    </location>
</feature>
<dbReference type="Pfam" id="PF01757">
    <property type="entry name" value="Acyl_transf_3"/>
    <property type="match status" value="1"/>
</dbReference>
<dbReference type="InterPro" id="IPR002656">
    <property type="entry name" value="Acyl_transf_3_dom"/>
</dbReference>
<feature type="transmembrane region" description="Helical" evidence="9">
    <location>
        <begin position="380"/>
        <end position="402"/>
    </location>
</feature>
<feature type="region of interest" description="Disordered" evidence="8">
    <location>
        <begin position="633"/>
        <end position="657"/>
    </location>
</feature>
<reference evidence="12" key="1">
    <citation type="submission" date="2015-12" db="EMBL/GenBank/DDBJ databases">
        <authorList>
            <person name="Shamseldin A."/>
            <person name="Moawad H."/>
            <person name="Abd El-Rahim W.M."/>
            <person name="Sadowsky M.J."/>
        </authorList>
    </citation>
    <scope>NUCLEOTIDE SEQUENCE [LARGE SCALE GENOMIC DNA]</scope>
    <source>
        <strain evidence="12">JAM AC0309</strain>
    </source>
</reference>
<feature type="transmembrane region" description="Helical" evidence="9">
    <location>
        <begin position="206"/>
        <end position="226"/>
    </location>
</feature>
<sequence>MSSSAPPLALRGRLPGLDALRALAVLLVLGYHLFPGLIPGGFVGVDVFFVVSGYLITALLLHERRRTGRIALRAFWARRARRLLPALALVVMSTATLASLIGGDVLVGMGWQLLGAATFTSNWVAISAGSSYLDQTSPELFRHLWSLSVEEQFYLLWPIVVIALLALPLRRWMLVALPLAIAAWSALAMAAAAGDPALDGGAAASAAYLSTLTHGFGLLAGAALALGRDPLTQPRALLGRASTPVGVAAVAGVVAVALSTSIDDPSAYRGGMALAVALTVVAILALERRESLAARAAESSPLVWVGERSYGLYLWHWPLWVLGLALVPGLDRTGSGAWGLGAAVLALSVLLAALSYRFVELPIRRRELLAPARAAGGKREGAAVATVAVALALLVAGTGAALQRSPATSEAADLITAGQLAVDTAEQPRGAGTSPSPSPDSVPATAPRPSTEPEPEPEPELEPEPEPAPEDTPAPLPTGDQIIAFGDSVMLAAAPALIDEFPGIAVDATVGRQMWSMPEVIEEAAAAGALRDVVIIGVGANGLISQSDLDRVIGAVGDRKLVVVTASAPRGWIDESNTRLHETARAHRTVEVADWDATISGRLDLLAGDQVHPGPTGSALYSGEIREALQRLADLPPLPPPPDPNRYDENPNWQRPV</sequence>
<evidence type="ECO:0000313" key="12">
    <source>
        <dbReference type="Proteomes" id="UP000218965"/>
    </source>
</evidence>
<keyword evidence="4 9" id="KW-0812">Transmembrane</keyword>
<evidence type="ECO:0000259" key="10">
    <source>
        <dbReference type="Pfam" id="PF01757"/>
    </source>
</evidence>
<feature type="transmembrane region" description="Helical" evidence="9">
    <location>
        <begin position="176"/>
        <end position="194"/>
    </location>
</feature>
<dbReference type="PANTHER" id="PTHR23028">
    <property type="entry name" value="ACETYLTRANSFERASE"/>
    <property type="match status" value="1"/>
</dbReference>
<dbReference type="EMBL" id="AP017315">
    <property type="protein sequence ID" value="BAU31392.1"/>
    <property type="molecule type" value="Genomic_DNA"/>
</dbReference>
<feature type="transmembrane region" description="Helical" evidence="9">
    <location>
        <begin position="266"/>
        <end position="286"/>
    </location>
</feature>
<dbReference type="SUPFAM" id="SSF52266">
    <property type="entry name" value="SGNH hydrolase"/>
    <property type="match status" value="1"/>
</dbReference>
<dbReference type="GO" id="GO:0005886">
    <property type="term" value="C:plasma membrane"/>
    <property type="evidence" value="ECO:0007669"/>
    <property type="project" value="UniProtKB-SubCell"/>
</dbReference>
<evidence type="ECO:0000256" key="7">
    <source>
        <dbReference type="ARBA" id="ARBA00023315"/>
    </source>
</evidence>
<keyword evidence="3 11" id="KW-0808">Transferase</keyword>
<feature type="transmembrane region" description="Helical" evidence="9">
    <location>
        <begin position="152"/>
        <end position="169"/>
    </location>
</feature>
<dbReference type="PANTHER" id="PTHR23028:SF53">
    <property type="entry name" value="ACYL_TRANSF_3 DOMAIN-CONTAINING PROTEIN"/>
    <property type="match status" value="1"/>
</dbReference>
<keyword evidence="5 9" id="KW-1133">Transmembrane helix</keyword>
<keyword evidence="7 11" id="KW-0012">Acyltransferase</keyword>
<accession>A0A0U5B640</accession>
<feature type="region of interest" description="Disordered" evidence="8">
    <location>
        <begin position="424"/>
        <end position="481"/>
    </location>
</feature>
<gene>
    <name evidence="11" type="ORF">MalAC0309_0520</name>
</gene>
<evidence type="ECO:0000313" key="11">
    <source>
        <dbReference type="EMBL" id="BAU31392.1"/>
    </source>
</evidence>
<dbReference type="Gene3D" id="3.40.50.1110">
    <property type="entry name" value="SGNH hydrolase"/>
    <property type="match status" value="1"/>
</dbReference>
<evidence type="ECO:0000256" key="9">
    <source>
        <dbReference type="SAM" id="Phobius"/>
    </source>
</evidence>
<evidence type="ECO:0000256" key="3">
    <source>
        <dbReference type="ARBA" id="ARBA00022679"/>
    </source>
</evidence>
<dbReference type="GO" id="GO:0016747">
    <property type="term" value="F:acyltransferase activity, transferring groups other than amino-acyl groups"/>
    <property type="evidence" value="ECO:0007669"/>
    <property type="project" value="InterPro"/>
</dbReference>
<feature type="transmembrane region" description="Helical" evidence="9">
    <location>
        <begin position="238"/>
        <end position="260"/>
    </location>
</feature>
<organism evidence="11 12">
    <name type="scientific">Microcella alkaliphila</name>
    <dbReference type="NCBI Taxonomy" id="279828"/>
    <lineage>
        <taxon>Bacteria</taxon>
        <taxon>Bacillati</taxon>
        <taxon>Actinomycetota</taxon>
        <taxon>Actinomycetes</taxon>
        <taxon>Micrococcales</taxon>
        <taxon>Microbacteriaceae</taxon>
        <taxon>Microcella</taxon>
    </lineage>
</organism>
<feature type="transmembrane region" description="Helical" evidence="9">
    <location>
        <begin position="336"/>
        <end position="359"/>
    </location>
</feature>
<keyword evidence="6 9" id="KW-0472">Membrane</keyword>
<evidence type="ECO:0000256" key="4">
    <source>
        <dbReference type="ARBA" id="ARBA00022692"/>
    </source>
</evidence>
<protein>
    <submittedName>
        <fullName evidence="11">Acyltransferase</fullName>
    </submittedName>
</protein>
<dbReference type="RefSeq" id="WP_096420577.1">
    <property type="nucleotide sequence ID" value="NZ_AP017315.1"/>
</dbReference>
<dbReference type="KEGG" id="malk:MalAC0309_0520"/>
<keyword evidence="2" id="KW-1003">Cell membrane</keyword>
<evidence type="ECO:0000256" key="2">
    <source>
        <dbReference type="ARBA" id="ARBA00022475"/>
    </source>
</evidence>
<dbReference type="CDD" id="cd01840">
    <property type="entry name" value="SGNH_hydrolase_yrhL_like"/>
    <property type="match status" value="1"/>
</dbReference>
<comment type="subcellular location">
    <subcellularLocation>
        <location evidence="1">Cell membrane</location>
        <topology evidence="1">Multi-pass membrane protein</topology>
    </subcellularLocation>
</comment>
<dbReference type="InterPro" id="IPR050879">
    <property type="entry name" value="Acyltransferase_3"/>
</dbReference>
<feature type="domain" description="Acyltransferase 3" evidence="10">
    <location>
        <begin position="15"/>
        <end position="356"/>
    </location>
</feature>
<dbReference type="AlphaFoldDB" id="A0A0U5B640"/>
<evidence type="ECO:0000256" key="6">
    <source>
        <dbReference type="ARBA" id="ARBA00023136"/>
    </source>
</evidence>
<dbReference type="OrthoDB" id="3404679at2"/>
<feature type="compositionally biased region" description="Acidic residues" evidence="8">
    <location>
        <begin position="453"/>
        <end position="469"/>
    </location>
</feature>
<evidence type="ECO:0000256" key="1">
    <source>
        <dbReference type="ARBA" id="ARBA00004651"/>
    </source>
</evidence>
<reference evidence="11 12" key="2">
    <citation type="submission" date="2016-01" db="EMBL/GenBank/DDBJ databases">
        <title>Microcella alkaliphila JAM AC0309 whole genome shotgun sequence.</title>
        <authorList>
            <person name="Kurata A."/>
            <person name="Hirose Y."/>
            <person name="Kishimoto N."/>
            <person name="Kobayashi T."/>
        </authorList>
    </citation>
    <scope>NUCLEOTIDE SEQUENCE [LARGE SCALE GENOMIC DNA]</scope>
    <source>
        <strain evidence="11 12">JAM AC0309</strain>
    </source>
</reference>
<dbReference type="InterPro" id="IPR036514">
    <property type="entry name" value="SGNH_hydro_sf"/>
</dbReference>
<dbReference type="Proteomes" id="UP000218965">
    <property type="component" value="Chromosome"/>
</dbReference>
<name>A0A0U5B640_9MICO</name>
<evidence type="ECO:0000256" key="5">
    <source>
        <dbReference type="ARBA" id="ARBA00022989"/>
    </source>
</evidence>
<dbReference type="GO" id="GO:0009103">
    <property type="term" value="P:lipopolysaccharide biosynthetic process"/>
    <property type="evidence" value="ECO:0007669"/>
    <property type="project" value="TreeGrafter"/>
</dbReference>
<feature type="transmembrane region" description="Helical" evidence="9">
    <location>
        <begin position="83"/>
        <end position="103"/>
    </location>
</feature>
<proteinExistence type="predicted"/>